<dbReference type="RefSeq" id="WP_182973553.1">
    <property type="nucleotide sequence ID" value="NZ_JABEQN010000007.1"/>
</dbReference>
<dbReference type="Proteomes" id="UP000540490">
    <property type="component" value="Unassembled WGS sequence"/>
</dbReference>
<protein>
    <submittedName>
        <fullName evidence="1">Phage tail protein</fullName>
    </submittedName>
</protein>
<dbReference type="Proteomes" id="UP000561077">
    <property type="component" value="Unassembled WGS sequence"/>
</dbReference>
<dbReference type="InterPro" id="IPR044000">
    <property type="entry name" value="Phage_tube_2"/>
</dbReference>
<dbReference type="EMBL" id="JABEQO010000007">
    <property type="protein sequence ID" value="MBB2164337.1"/>
    <property type="molecule type" value="Genomic_DNA"/>
</dbReference>
<gene>
    <name evidence="2" type="ORF">HLH25_08055</name>
    <name evidence="1" type="ORF">HLH26_07235</name>
</gene>
<name>A0A7W4NSC0_9PROT</name>
<reference evidence="3 4" key="1">
    <citation type="submission" date="2020-04" db="EMBL/GenBank/DDBJ databases">
        <title>Description of novel Gluconacetobacter.</title>
        <authorList>
            <person name="Sombolestani A."/>
        </authorList>
    </citation>
    <scope>NUCLEOTIDE SEQUENCE [LARGE SCALE GENOMIC DNA]</scope>
    <source>
        <strain evidence="2 3">LMG 1728</strain>
        <strain evidence="1 4">LMG 1731</strain>
    </source>
</reference>
<proteinExistence type="predicted"/>
<evidence type="ECO:0000313" key="3">
    <source>
        <dbReference type="Proteomes" id="UP000540490"/>
    </source>
</evidence>
<accession>A0A7W4NSC0</accession>
<evidence type="ECO:0000313" key="4">
    <source>
        <dbReference type="Proteomes" id="UP000561077"/>
    </source>
</evidence>
<dbReference type="AlphaFoldDB" id="A0A7W4NSC0"/>
<organism evidence="1 4">
    <name type="scientific">Gluconacetobacter dulcium</name>
    <dbReference type="NCBI Taxonomy" id="2729096"/>
    <lineage>
        <taxon>Bacteria</taxon>
        <taxon>Pseudomonadati</taxon>
        <taxon>Pseudomonadota</taxon>
        <taxon>Alphaproteobacteria</taxon>
        <taxon>Acetobacterales</taxon>
        <taxon>Acetobacteraceae</taxon>
        <taxon>Gluconacetobacter</taxon>
    </lineage>
</organism>
<sequence>MAFTGATTGLAAGAQTNDTRLDYAQEATYGTSPAVAYQALRITGESLAITQSTSRPDEINGVAEASQSVLTQVQASGTISGALSSGTYDDLIAGVMGADWADSAITNGSLGKTYTVRRKILGKFVLYPGSLVSQAQFQFQQGQYAAVSIDLLSKNEIVSDADIATSVTAPTTTKVMDTVGNFLSCTVNGVAPDGCVTQATITLSRDGAANDYGMGHADACGVRAGRFMAAGTLEFYFRSWAQYQDAIAGNQGEIVVRIADATGNGYELKFLNAALRSPKIPNSQSNQTVKATFTIEGNPADAGGTFTITKIVPAPPAGG</sequence>
<dbReference type="Pfam" id="PF18906">
    <property type="entry name" value="Phage_tube_2"/>
    <property type="match status" value="1"/>
</dbReference>
<evidence type="ECO:0000313" key="1">
    <source>
        <dbReference type="EMBL" id="MBB2164337.1"/>
    </source>
</evidence>
<comment type="caution">
    <text evidence="1">The sequence shown here is derived from an EMBL/GenBank/DDBJ whole genome shotgun (WGS) entry which is preliminary data.</text>
</comment>
<evidence type="ECO:0000313" key="2">
    <source>
        <dbReference type="EMBL" id="MBB2193593.1"/>
    </source>
</evidence>
<keyword evidence="3" id="KW-1185">Reference proteome</keyword>
<dbReference type="EMBL" id="JABEQN010000007">
    <property type="protein sequence ID" value="MBB2193593.1"/>
    <property type="molecule type" value="Genomic_DNA"/>
</dbReference>